<gene>
    <name evidence="8" type="ORF">CYBJADRAFT_160019</name>
</gene>
<feature type="compositionally biased region" description="Polar residues" evidence="5">
    <location>
        <begin position="559"/>
        <end position="582"/>
    </location>
</feature>
<dbReference type="GO" id="GO:0016020">
    <property type="term" value="C:membrane"/>
    <property type="evidence" value="ECO:0007669"/>
    <property type="project" value="UniProtKB-SubCell"/>
</dbReference>
<keyword evidence="9" id="KW-1185">Reference proteome</keyword>
<feature type="transmembrane region" description="Helical" evidence="6">
    <location>
        <begin position="148"/>
        <end position="168"/>
    </location>
</feature>
<feature type="domain" description="Major facilitator superfamily (MFS) profile" evidence="7">
    <location>
        <begin position="69"/>
        <end position="530"/>
    </location>
</feature>
<feature type="transmembrane region" description="Helical" evidence="6">
    <location>
        <begin position="214"/>
        <end position="239"/>
    </location>
</feature>
<dbReference type="InterPro" id="IPR036259">
    <property type="entry name" value="MFS_trans_sf"/>
</dbReference>
<proteinExistence type="predicted"/>
<comment type="subcellular location">
    <subcellularLocation>
        <location evidence="1">Membrane</location>
        <topology evidence="1">Multi-pass membrane protein</topology>
    </subcellularLocation>
</comment>
<feature type="region of interest" description="Disordered" evidence="5">
    <location>
        <begin position="544"/>
        <end position="582"/>
    </location>
</feature>
<dbReference type="Pfam" id="PF07690">
    <property type="entry name" value="MFS_1"/>
    <property type="match status" value="1"/>
</dbReference>
<feature type="compositionally biased region" description="Low complexity" evidence="5">
    <location>
        <begin position="544"/>
        <end position="558"/>
    </location>
</feature>
<dbReference type="AlphaFoldDB" id="A0A1E4S942"/>
<dbReference type="InterPro" id="IPR005829">
    <property type="entry name" value="Sugar_transporter_CS"/>
</dbReference>
<feature type="transmembrane region" description="Helical" evidence="6">
    <location>
        <begin position="440"/>
        <end position="461"/>
    </location>
</feature>
<dbReference type="RefSeq" id="XP_020073059.1">
    <property type="nucleotide sequence ID" value="XM_020213499.1"/>
</dbReference>
<dbReference type="Proteomes" id="UP000094389">
    <property type="component" value="Unassembled WGS sequence"/>
</dbReference>
<organism evidence="8 9">
    <name type="scientific">Cyberlindnera jadinii (strain ATCC 18201 / CBS 1600 / BCRC 20928 / JCM 3617 / NBRC 0987 / NRRL Y-1542)</name>
    <name type="common">Torula yeast</name>
    <name type="synonym">Candida utilis</name>
    <dbReference type="NCBI Taxonomy" id="983966"/>
    <lineage>
        <taxon>Eukaryota</taxon>
        <taxon>Fungi</taxon>
        <taxon>Dikarya</taxon>
        <taxon>Ascomycota</taxon>
        <taxon>Saccharomycotina</taxon>
        <taxon>Saccharomycetes</taxon>
        <taxon>Phaffomycetales</taxon>
        <taxon>Phaffomycetaceae</taxon>
        <taxon>Cyberlindnera</taxon>
    </lineage>
</organism>
<dbReference type="PANTHER" id="PTHR23507">
    <property type="entry name" value="ZGC:174356"/>
    <property type="match status" value="1"/>
</dbReference>
<feature type="transmembrane region" description="Helical" evidence="6">
    <location>
        <begin position="336"/>
        <end position="362"/>
    </location>
</feature>
<evidence type="ECO:0000256" key="5">
    <source>
        <dbReference type="SAM" id="MobiDB-lite"/>
    </source>
</evidence>
<sequence length="607" mass="66415">MREASSETQPLLDPDYIAEEAAVQIFESAITDVDQEDDSDDIRWLREQRLAHKSLAWHRKPTVTIMCAVLFLYFVSAMVYVASYVMLLLTRVCIHEQSLDASVVCSDSRVQQSMTSIQAKILLANGVVGVIAGGKIGGMSDRVGRKPLLIFACGMALINKIGDLLLILESTPFHPWFFILNGGIMGLGGGISMMVSLASSYVTDIVEPHARTTMLGFTIGAFYAGLGVGPLIGSFIVHGTGEPLYTLYVSIGLNICLVVLGIFVIPESRPQKSLHRSQSMHLQRRASFASQRSIRPPSWKNYIHDVYDSVAESLSIVQNLWLPKHRAIGFIPRYNFVLLVAVECLVIASAVAIGGPIVMYAVYNFHANSEALGYYIAATGLSKTFVLYFVSPLLLHLLKKISTVHWSAPDRIDMIMISIAVFFELCVPLLVLVAKNEMTVFATAILGSLGAFCTPTVQSTIIKYVPENKTGTIFGALAVLKNIIGMLAPSGALYVYSQTVNFMPKAVFYVFVALLFIAAVLIQFVRLHGEIDINEFHKKRSSSIESLPSSSSVSTMNSTQETHGQTHSETNPQPAKNSANVTTIESVIAGRRASVSLQRDHQKQTKG</sequence>
<dbReference type="Gene3D" id="1.20.1250.20">
    <property type="entry name" value="MFS general substrate transporter like domains"/>
    <property type="match status" value="1"/>
</dbReference>
<feature type="transmembrane region" description="Helical" evidence="6">
    <location>
        <begin position="374"/>
        <end position="395"/>
    </location>
</feature>
<accession>A0A1E4S942</accession>
<dbReference type="GO" id="GO:0022857">
    <property type="term" value="F:transmembrane transporter activity"/>
    <property type="evidence" value="ECO:0007669"/>
    <property type="project" value="InterPro"/>
</dbReference>
<feature type="transmembrane region" description="Helical" evidence="6">
    <location>
        <begin position="473"/>
        <end position="494"/>
    </location>
</feature>
<keyword evidence="2 6" id="KW-0812">Transmembrane</keyword>
<dbReference type="PROSITE" id="PS00216">
    <property type="entry name" value="SUGAR_TRANSPORT_1"/>
    <property type="match status" value="1"/>
</dbReference>
<feature type="transmembrane region" description="Helical" evidence="6">
    <location>
        <begin position="245"/>
        <end position="266"/>
    </location>
</feature>
<protein>
    <submittedName>
        <fullName evidence="8">MFS general substrate transporter</fullName>
    </submittedName>
</protein>
<dbReference type="InterPro" id="IPR020846">
    <property type="entry name" value="MFS_dom"/>
</dbReference>
<dbReference type="OrthoDB" id="3026777at2759"/>
<evidence type="ECO:0000256" key="4">
    <source>
        <dbReference type="ARBA" id="ARBA00023136"/>
    </source>
</evidence>
<evidence type="ECO:0000256" key="3">
    <source>
        <dbReference type="ARBA" id="ARBA00022989"/>
    </source>
</evidence>
<evidence type="ECO:0000256" key="6">
    <source>
        <dbReference type="SAM" id="Phobius"/>
    </source>
</evidence>
<feature type="transmembrane region" description="Helical" evidence="6">
    <location>
        <begin position="63"/>
        <end position="82"/>
    </location>
</feature>
<name>A0A1E4S942_CYBJN</name>
<reference evidence="8 9" key="1">
    <citation type="journal article" date="2016" name="Proc. Natl. Acad. Sci. U.S.A.">
        <title>Comparative genomics of biotechnologically important yeasts.</title>
        <authorList>
            <person name="Riley R."/>
            <person name="Haridas S."/>
            <person name="Wolfe K.H."/>
            <person name="Lopes M.R."/>
            <person name="Hittinger C.T."/>
            <person name="Goeker M."/>
            <person name="Salamov A.A."/>
            <person name="Wisecaver J.H."/>
            <person name="Long T.M."/>
            <person name="Calvey C.H."/>
            <person name="Aerts A.L."/>
            <person name="Barry K.W."/>
            <person name="Choi C."/>
            <person name="Clum A."/>
            <person name="Coughlan A.Y."/>
            <person name="Deshpande S."/>
            <person name="Douglass A.P."/>
            <person name="Hanson S.J."/>
            <person name="Klenk H.-P."/>
            <person name="LaButti K.M."/>
            <person name="Lapidus A."/>
            <person name="Lindquist E.A."/>
            <person name="Lipzen A.M."/>
            <person name="Meier-Kolthoff J.P."/>
            <person name="Ohm R.A."/>
            <person name="Otillar R.P."/>
            <person name="Pangilinan J.L."/>
            <person name="Peng Y."/>
            <person name="Rokas A."/>
            <person name="Rosa C.A."/>
            <person name="Scheuner C."/>
            <person name="Sibirny A.A."/>
            <person name="Slot J.C."/>
            <person name="Stielow J.B."/>
            <person name="Sun H."/>
            <person name="Kurtzman C.P."/>
            <person name="Blackwell M."/>
            <person name="Grigoriev I.V."/>
            <person name="Jeffries T.W."/>
        </authorList>
    </citation>
    <scope>NUCLEOTIDE SEQUENCE [LARGE SCALE GENOMIC DNA]</scope>
    <source>
        <strain evidence="9">ATCC 18201 / CBS 1600 / BCRC 20928 / JCM 3617 / NBRC 0987 / NRRL Y-1542</strain>
    </source>
</reference>
<dbReference type="InterPro" id="IPR011701">
    <property type="entry name" value="MFS"/>
</dbReference>
<evidence type="ECO:0000313" key="9">
    <source>
        <dbReference type="Proteomes" id="UP000094389"/>
    </source>
</evidence>
<feature type="transmembrane region" description="Helical" evidence="6">
    <location>
        <begin position="506"/>
        <end position="525"/>
    </location>
</feature>
<dbReference type="PROSITE" id="PS50850">
    <property type="entry name" value="MFS"/>
    <property type="match status" value="1"/>
</dbReference>
<dbReference type="OMA" id="KRSECGN"/>
<evidence type="ECO:0000313" key="8">
    <source>
        <dbReference type="EMBL" id="ODV76020.1"/>
    </source>
</evidence>
<dbReference type="EMBL" id="KV453925">
    <property type="protein sequence ID" value="ODV76020.1"/>
    <property type="molecule type" value="Genomic_DNA"/>
</dbReference>
<evidence type="ECO:0000256" key="1">
    <source>
        <dbReference type="ARBA" id="ARBA00004141"/>
    </source>
</evidence>
<evidence type="ECO:0000259" key="7">
    <source>
        <dbReference type="PROSITE" id="PS50850"/>
    </source>
</evidence>
<keyword evidence="4 6" id="KW-0472">Membrane</keyword>
<feature type="transmembrane region" description="Helical" evidence="6">
    <location>
        <begin position="415"/>
        <end position="434"/>
    </location>
</feature>
<dbReference type="GeneID" id="30987895"/>
<keyword evidence="3 6" id="KW-1133">Transmembrane helix</keyword>
<evidence type="ECO:0000256" key="2">
    <source>
        <dbReference type="ARBA" id="ARBA00022692"/>
    </source>
</evidence>
<dbReference type="SUPFAM" id="SSF103473">
    <property type="entry name" value="MFS general substrate transporter"/>
    <property type="match status" value="1"/>
</dbReference>
<feature type="transmembrane region" description="Helical" evidence="6">
    <location>
        <begin position="174"/>
        <end position="202"/>
    </location>
</feature>
<dbReference type="PANTHER" id="PTHR23507:SF1">
    <property type="entry name" value="FI18259P1-RELATED"/>
    <property type="match status" value="1"/>
</dbReference>